<feature type="signal peptide" evidence="1">
    <location>
        <begin position="1"/>
        <end position="26"/>
    </location>
</feature>
<organism evidence="2 3">
    <name type="scientific">Hyphomonas oceanitis SCH89</name>
    <dbReference type="NCBI Taxonomy" id="1280953"/>
    <lineage>
        <taxon>Bacteria</taxon>
        <taxon>Pseudomonadati</taxon>
        <taxon>Pseudomonadota</taxon>
        <taxon>Alphaproteobacteria</taxon>
        <taxon>Hyphomonadales</taxon>
        <taxon>Hyphomonadaceae</taxon>
        <taxon>Hyphomonas</taxon>
    </lineage>
</organism>
<protein>
    <recommendedName>
        <fullName evidence="4">Lipoprotein</fullName>
    </recommendedName>
</protein>
<keyword evidence="1" id="KW-0732">Signal</keyword>
<dbReference type="Proteomes" id="UP000024942">
    <property type="component" value="Unassembled WGS sequence"/>
</dbReference>
<accession>A0A059G8K0</accession>
<comment type="caution">
    <text evidence="2">The sequence shown here is derived from an EMBL/GenBank/DDBJ whole genome shotgun (WGS) entry which is preliminary data.</text>
</comment>
<dbReference type="OrthoDB" id="4466032at2"/>
<evidence type="ECO:0000313" key="3">
    <source>
        <dbReference type="Proteomes" id="UP000024942"/>
    </source>
</evidence>
<dbReference type="InterPro" id="IPR008993">
    <property type="entry name" value="TIMP-like_OB-fold"/>
</dbReference>
<sequence length="139" mass="14738">MIKRIISRACALLAAAFISGVNFAHAQACVCPDQTFEFALAEADFAFLGKARGSGDVCDGTIHRPGDAPFATMFDVIEVLGGEVDERFLVRHDKAAAYCGKVFEPGTEYLVLGTVNEKGAAFTNACSARSVTSKLVKGK</sequence>
<proteinExistence type="predicted"/>
<reference evidence="2 3" key="1">
    <citation type="journal article" date="2014" name="Antonie Van Leeuwenhoek">
        <title>Hyphomonas beringensis sp. nov. and Hyphomonas chukchiensis sp. nov., isolated from surface seawater of the Bering Sea and Chukchi Sea.</title>
        <authorList>
            <person name="Li C."/>
            <person name="Lai Q."/>
            <person name="Li G."/>
            <person name="Dong C."/>
            <person name="Wang J."/>
            <person name="Liao Y."/>
            <person name="Shao Z."/>
        </authorList>
    </citation>
    <scope>NUCLEOTIDE SEQUENCE [LARGE SCALE GENOMIC DNA]</scope>
    <source>
        <strain evidence="2 3">SCH89</strain>
    </source>
</reference>
<evidence type="ECO:0000313" key="2">
    <source>
        <dbReference type="EMBL" id="KDA02793.1"/>
    </source>
</evidence>
<dbReference type="AlphaFoldDB" id="A0A059G8K0"/>
<evidence type="ECO:0000256" key="1">
    <source>
        <dbReference type="SAM" id="SignalP"/>
    </source>
</evidence>
<dbReference type="SUPFAM" id="SSF50242">
    <property type="entry name" value="TIMP-like"/>
    <property type="match status" value="1"/>
</dbReference>
<name>A0A059G8K0_9PROT</name>
<dbReference type="EMBL" id="ARYL01000011">
    <property type="protein sequence ID" value="KDA02793.1"/>
    <property type="molecule type" value="Genomic_DNA"/>
</dbReference>
<dbReference type="STRING" id="1280953.HOC_08854"/>
<keyword evidence="3" id="KW-1185">Reference proteome</keyword>
<dbReference type="Gene3D" id="2.40.50.120">
    <property type="match status" value="1"/>
</dbReference>
<gene>
    <name evidence="2" type="ORF">HOC_08854</name>
</gene>
<dbReference type="PATRIC" id="fig|1280953.3.peg.1789"/>
<dbReference type="RefSeq" id="WP_035537648.1">
    <property type="nucleotide sequence ID" value="NZ_ARYL01000011.1"/>
</dbReference>
<feature type="chain" id="PRO_5001578608" description="Lipoprotein" evidence="1">
    <location>
        <begin position="27"/>
        <end position="139"/>
    </location>
</feature>
<evidence type="ECO:0008006" key="4">
    <source>
        <dbReference type="Google" id="ProtNLM"/>
    </source>
</evidence>